<comment type="caution">
    <text evidence="2">The sequence shown here is derived from an EMBL/GenBank/DDBJ whole genome shotgun (WGS) entry which is preliminary data.</text>
</comment>
<evidence type="ECO:0000313" key="3">
    <source>
        <dbReference type="Proteomes" id="UP000698963"/>
    </source>
</evidence>
<evidence type="ECO:0000256" key="1">
    <source>
        <dbReference type="SAM" id="MobiDB-lite"/>
    </source>
</evidence>
<reference evidence="2" key="1">
    <citation type="journal article" date="2021" name="PeerJ">
        <title>Extensive microbial diversity within the chicken gut microbiome revealed by metagenomics and culture.</title>
        <authorList>
            <person name="Gilroy R."/>
            <person name="Ravi A."/>
            <person name="Getino M."/>
            <person name="Pursley I."/>
            <person name="Horton D.L."/>
            <person name="Alikhan N.F."/>
            <person name="Baker D."/>
            <person name="Gharbi K."/>
            <person name="Hall N."/>
            <person name="Watson M."/>
            <person name="Adriaenssens E.M."/>
            <person name="Foster-Nyarko E."/>
            <person name="Jarju S."/>
            <person name="Secka A."/>
            <person name="Antonio M."/>
            <person name="Oren A."/>
            <person name="Chaudhuri R.R."/>
            <person name="La Ragione R."/>
            <person name="Hildebrand F."/>
            <person name="Pallen M.J."/>
        </authorList>
    </citation>
    <scope>NUCLEOTIDE SEQUENCE</scope>
    <source>
        <strain evidence="2">ChiGjej2B2-19336</strain>
    </source>
</reference>
<feature type="region of interest" description="Disordered" evidence="1">
    <location>
        <begin position="260"/>
        <end position="289"/>
    </location>
</feature>
<name>A0A921AU93_9BACT</name>
<dbReference type="Pfam" id="PF12686">
    <property type="entry name" value="DUF3800"/>
    <property type="match status" value="1"/>
</dbReference>
<feature type="compositionally biased region" description="Basic and acidic residues" evidence="1">
    <location>
        <begin position="267"/>
        <end position="277"/>
    </location>
</feature>
<sequence length="289" mass="33577">MFFGFRVHYFAYPDEFGHIGPFLSRSDPRHHTSPVFGFAGIVLPVTEVRKFSMYFYKLKCRLLEWEISRDQKNTPAYQWEKKGSALYSLQNVEKYSQLRHATFRLMNKIESIGGFVFYSGIEKDPPLDEHTPEALYTSVLRDCIRRLDRYCNNNTSTFSILLDAIDSMEPGAKRKFRLAGISAAGSEMFRYHHGNPCAALLEPPYQLESHLYQNLQCADWFCGLLNKYLMYQVLPEQYADYKMMETYFGARLQRVLKAGSLRRKKPPTPEENIRPEEYAPSLQPPSSEG</sequence>
<dbReference type="EMBL" id="DYZA01000001">
    <property type="protein sequence ID" value="HJD96025.1"/>
    <property type="molecule type" value="Genomic_DNA"/>
</dbReference>
<dbReference type="Proteomes" id="UP000698963">
    <property type="component" value="Unassembled WGS sequence"/>
</dbReference>
<reference evidence="2" key="2">
    <citation type="submission" date="2021-09" db="EMBL/GenBank/DDBJ databases">
        <authorList>
            <person name="Gilroy R."/>
        </authorList>
    </citation>
    <scope>NUCLEOTIDE SEQUENCE</scope>
    <source>
        <strain evidence="2">ChiGjej2B2-19336</strain>
    </source>
</reference>
<gene>
    <name evidence="2" type="ORF">K8W16_00020</name>
</gene>
<evidence type="ECO:0000313" key="2">
    <source>
        <dbReference type="EMBL" id="HJD96025.1"/>
    </source>
</evidence>
<dbReference type="RefSeq" id="WP_304120069.1">
    <property type="nucleotide sequence ID" value="NZ_DYZA01000001.1"/>
</dbReference>
<proteinExistence type="predicted"/>
<organism evidence="2 3">
    <name type="scientific">Mailhella massiliensis</name>
    <dbReference type="NCBI Taxonomy" id="1903261"/>
    <lineage>
        <taxon>Bacteria</taxon>
        <taxon>Pseudomonadati</taxon>
        <taxon>Thermodesulfobacteriota</taxon>
        <taxon>Desulfovibrionia</taxon>
        <taxon>Desulfovibrionales</taxon>
        <taxon>Desulfovibrionaceae</taxon>
        <taxon>Mailhella</taxon>
    </lineage>
</organism>
<protein>
    <submittedName>
        <fullName evidence="2">DUF3800 domain-containing protein</fullName>
    </submittedName>
</protein>
<dbReference type="InterPro" id="IPR024524">
    <property type="entry name" value="DUF3800"/>
</dbReference>
<accession>A0A921AU93</accession>
<dbReference type="AlphaFoldDB" id="A0A921AU93"/>